<organism evidence="2 3">
    <name type="scientific">Terrisporobacter muris</name>
    <dbReference type="NCBI Taxonomy" id="2963284"/>
    <lineage>
        <taxon>Bacteria</taxon>
        <taxon>Bacillati</taxon>
        <taxon>Bacillota</taxon>
        <taxon>Clostridia</taxon>
        <taxon>Peptostreptococcales</taxon>
        <taxon>Peptostreptococcaceae</taxon>
        <taxon>Terrisporobacter</taxon>
    </lineage>
</organism>
<evidence type="ECO:0000313" key="2">
    <source>
        <dbReference type="EMBL" id="MCR1824709.1"/>
    </source>
</evidence>
<comment type="caution">
    <text evidence="2">The sequence shown here is derived from an EMBL/GenBank/DDBJ whole genome shotgun (WGS) entry which is preliminary data.</text>
</comment>
<accession>A0A9X2ME30</accession>
<feature type="compositionally biased region" description="Basic residues" evidence="1">
    <location>
        <begin position="63"/>
        <end position="74"/>
    </location>
</feature>
<name>A0A9X2ME30_9FIRM</name>
<proteinExistence type="predicted"/>
<evidence type="ECO:0000313" key="3">
    <source>
        <dbReference type="Proteomes" id="UP001140817"/>
    </source>
</evidence>
<keyword evidence="3" id="KW-1185">Reference proteome</keyword>
<dbReference type="Proteomes" id="UP001140817">
    <property type="component" value="Unassembled WGS sequence"/>
</dbReference>
<dbReference type="AlphaFoldDB" id="A0A9X2ME30"/>
<evidence type="ECO:0000256" key="1">
    <source>
        <dbReference type="SAM" id="MobiDB-lite"/>
    </source>
</evidence>
<feature type="compositionally biased region" description="Basic and acidic residues" evidence="1">
    <location>
        <begin position="75"/>
        <end position="96"/>
    </location>
</feature>
<gene>
    <name evidence="2" type="ORF">NSA58_18165</name>
</gene>
<protein>
    <submittedName>
        <fullName evidence="2">Uncharacterized protein</fullName>
    </submittedName>
</protein>
<dbReference type="RefSeq" id="WP_257560783.1">
    <property type="nucleotide sequence ID" value="NZ_JANKBY010000382.1"/>
</dbReference>
<feature type="region of interest" description="Disordered" evidence="1">
    <location>
        <begin position="59"/>
        <end position="104"/>
    </location>
</feature>
<reference evidence="2" key="1">
    <citation type="submission" date="2022-07" db="EMBL/GenBank/DDBJ databases">
        <title>Enhanced cultured diversity of the mouse gut microbiota enables custom-made synthetic communities.</title>
        <authorList>
            <person name="Afrizal A."/>
        </authorList>
    </citation>
    <scope>NUCLEOTIDE SEQUENCE</scope>
    <source>
        <strain evidence="2">DSM 29186</strain>
    </source>
</reference>
<sequence>MADDKVKRLIDFRKRTYALLSMQSSLEGSSIVDIVEKAVESYVNPTIKEIVNAEYGEYEERAKTKRSGRPKVKKDKVVEEKKESKDTTSNLKKDDEVSVTSIEDDLTDEERDILGCYS</sequence>
<dbReference type="EMBL" id="JANKBY010000382">
    <property type="protein sequence ID" value="MCR1824709.1"/>
    <property type="molecule type" value="Genomic_DNA"/>
</dbReference>